<dbReference type="SMART" id="SM01388">
    <property type="entry name" value="Mob1_phocein"/>
    <property type="match status" value="1"/>
</dbReference>
<protein>
    <submittedName>
        <fullName evidence="1">Mob1-like protein</fullName>
    </submittedName>
</protein>
<dbReference type="Gene3D" id="1.20.140.30">
    <property type="entry name" value="MOB kinase activator"/>
    <property type="match status" value="1"/>
</dbReference>
<dbReference type="SUPFAM" id="SSF101152">
    <property type="entry name" value="Mob1/phocein"/>
    <property type="match status" value="1"/>
</dbReference>
<dbReference type="InterPro" id="IPR005301">
    <property type="entry name" value="MOB_kinase_act_fam"/>
</dbReference>
<dbReference type="Pfam" id="PF03637">
    <property type="entry name" value="Mob1_phocein"/>
    <property type="match status" value="1"/>
</dbReference>
<accession>V6LHZ2</accession>
<dbReference type="InterPro" id="IPR036703">
    <property type="entry name" value="MOB_kinase_act_sf"/>
</dbReference>
<gene>
    <name evidence="1" type="ORF">SS50377_16240</name>
</gene>
<evidence type="ECO:0000313" key="1">
    <source>
        <dbReference type="EMBL" id="EST43938.1"/>
    </source>
</evidence>
<dbReference type="EMBL" id="KI546130">
    <property type="protein sequence ID" value="EST43938.1"/>
    <property type="molecule type" value="Genomic_DNA"/>
</dbReference>
<dbReference type="PANTHER" id="PTHR22599">
    <property type="entry name" value="MPS ONE BINDER KINASE ACTIVATOR-LIKE MOB"/>
    <property type="match status" value="1"/>
</dbReference>
<organism evidence="1">
    <name type="scientific">Spironucleus salmonicida</name>
    <dbReference type="NCBI Taxonomy" id="348837"/>
    <lineage>
        <taxon>Eukaryota</taxon>
        <taxon>Metamonada</taxon>
        <taxon>Diplomonadida</taxon>
        <taxon>Hexamitidae</taxon>
        <taxon>Hexamitinae</taxon>
        <taxon>Spironucleus</taxon>
    </lineage>
</organism>
<reference evidence="1" key="1">
    <citation type="journal article" date="2014" name="PLoS Genet.">
        <title>The Genome of Spironucleus salmonicida Highlights a Fish Pathogen Adapted to Fluctuating Environments.</title>
        <authorList>
            <person name="Xu F."/>
            <person name="Jerlstrom-Hultqvist J."/>
            <person name="Einarsson E."/>
            <person name="Astvaldsson A."/>
            <person name="Svard S.G."/>
            <person name="Andersson J.O."/>
        </authorList>
    </citation>
    <scope>NUCLEOTIDE SEQUENCE</scope>
</reference>
<dbReference type="AlphaFoldDB" id="V6LHZ2"/>
<proteinExistence type="predicted"/>
<sequence>MFNRNQTIKQTQNYIPSLNNLQSMSLDMPNVSVPKDQSRNEWVAYHVFEFLKYMKDIQAIIQDTCTCPTMKCGGFEFMWSDGKATQSLSALEYFNKVESLIYKLSADESMFPIDNTKYQRDFIKKVSTIYRRMFRTFVHAYLQHQDYLKDQGLELVCLSKMKHFYYFCKEYDLCKKEDFSIIQGIIDKI</sequence>
<dbReference type="VEuPathDB" id="GiardiaDB:SS50377_21157"/>
<name>V6LHZ2_9EUKA</name>